<sequence>MYMFGDLLTALLIVLHVLSEIIGYTVSTLAGRNSYELCVLWNRSHTTRCSSGL</sequence>
<evidence type="ECO:0000313" key="1">
    <source>
        <dbReference type="EMBL" id="MCI0183980.1"/>
    </source>
</evidence>
<accession>A0A9X1VB05</accession>
<name>A0A9X1VB05_9BACL</name>
<keyword evidence="2" id="KW-1185">Reference proteome</keyword>
<dbReference type="Proteomes" id="UP001139263">
    <property type="component" value="Unassembled WGS sequence"/>
</dbReference>
<dbReference type="EMBL" id="JALBUF010000007">
    <property type="protein sequence ID" value="MCI0183980.1"/>
    <property type="molecule type" value="Genomic_DNA"/>
</dbReference>
<comment type="caution">
    <text evidence="1">The sequence shown here is derived from an EMBL/GenBank/DDBJ whole genome shotgun (WGS) entry which is preliminary data.</text>
</comment>
<dbReference type="AlphaFoldDB" id="A0A9X1VB05"/>
<evidence type="ECO:0000313" key="2">
    <source>
        <dbReference type="Proteomes" id="UP001139263"/>
    </source>
</evidence>
<protein>
    <submittedName>
        <fullName evidence="1">Uncharacterized protein</fullName>
    </submittedName>
</protein>
<gene>
    <name evidence="1" type="ORF">MM817_02272</name>
</gene>
<organism evidence="1 2">
    <name type="scientific">Sulfoacidibacillus ferrooxidans</name>
    <dbReference type="NCBI Taxonomy" id="2005001"/>
    <lineage>
        <taxon>Bacteria</taxon>
        <taxon>Bacillati</taxon>
        <taxon>Bacillota</taxon>
        <taxon>Bacilli</taxon>
        <taxon>Bacillales</taxon>
        <taxon>Alicyclobacillaceae</taxon>
        <taxon>Sulfoacidibacillus</taxon>
    </lineage>
</organism>
<proteinExistence type="predicted"/>
<reference evidence="1" key="1">
    <citation type="submission" date="2022-03" db="EMBL/GenBank/DDBJ databases">
        <title>Draft Genome Sequence of Firmicute Strain S0AB, a Heterotrophic Iron/Sulfur-Oxidizing Extreme Acidophile.</title>
        <authorList>
            <person name="Vergara E."/>
            <person name="Pakostova E."/>
            <person name="Johnson D.B."/>
            <person name="Holmes D.S."/>
        </authorList>
    </citation>
    <scope>NUCLEOTIDE SEQUENCE</scope>
    <source>
        <strain evidence="1">S0AB</strain>
    </source>
</reference>